<evidence type="ECO:0000313" key="4">
    <source>
        <dbReference type="EMBL" id="TPX30923.1"/>
    </source>
</evidence>
<dbReference type="GeneID" id="42006835"/>
<evidence type="ECO:0000256" key="3">
    <source>
        <dbReference type="SAM" id="MobiDB-lite"/>
    </source>
</evidence>
<feature type="compositionally biased region" description="Low complexity" evidence="3">
    <location>
        <begin position="137"/>
        <end position="146"/>
    </location>
</feature>
<accession>A0A507C064</accession>
<dbReference type="AlphaFoldDB" id="A0A507C064"/>
<dbReference type="InterPro" id="IPR040092">
    <property type="entry name" value="TBRG1"/>
</dbReference>
<feature type="compositionally biased region" description="Low complexity" evidence="3">
    <location>
        <begin position="686"/>
        <end position="700"/>
    </location>
</feature>
<feature type="compositionally biased region" description="Low complexity" evidence="3">
    <location>
        <begin position="492"/>
        <end position="562"/>
    </location>
</feature>
<feature type="compositionally biased region" description="Low complexity" evidence="3">
    <location>
        <begin position="655"/>
        <end position="672"/>
    </location>
</feature>
<dbReference type="PANTHER" id="PTHR22715:SF0">
    <property type="entry name" value="TRANSFORMING GROWTH FACTOR BETA REGULATOR 1"/>
    <property type="match status" value="1"/>
</dbReference>
<feature type="compositionally biased region" description="Polar residues" evidence="3">
    <location>
        <begin position="718"/>
        <end position="737"/>
    </location>
</feature>
<reference evidence="4 5" key="1">
    <citation type="journal article" date="2019" name="Sci. Rep.">
        <title>Comparative genomics of chytrid fungi reveal insights into the obligate biotrophic and pathogenic lifestyle of Synchytrium endobioticum.</title>
        <authorList>
            <person name="van de Vossenberg B.T.L.H."/>
            <person name="Warris S."/>
            <person name="Nguyen H.D.T."/>
            <person name="van Gent-Pelzer M.P.E."/>
            <person name="Joly D.L."/>
            <person name="van de Geest H.C."/>
            <person name="Bonants P.J.M."/>
            <person name="Smith D.S."/>
            <person name="Levesque C.A."/>
            <person name="van der Lee T.A.J."/>
        </authorList>
    </citation>
    <scope>NUCLEOTIDE SEQUENCE [LARGE SCALE GENOMIC DNA]</scope>
    <source>
        <strain evidence="4 5">JEL517</strain>
    </source>
</reference>
<dbReference type="OrthoDB" id="285793at2759"/>
<evidence type="ECO:0008006" key="6">
    <source>
        <dbReference type="Google" id="ProtNLM"/>
    </source>
</evidence>
<dbReference type="Pfam" id="PF05965">
    <property type="entry name" value="FYRC"/>
    <property type="match status" value="1"/>
</dbReference>
<feature type="region of interest" description="Disordered" evidence="3">
    <location>
        <begin position="52"/>
        <end position="161"/>
    </location>
</feature>
<dbReference type="InterPro" id="IPR003889">
    <property type="entry name" value="FYrich_C"/>
</dbReference>
<dbReference type="Gene3D" id="3.30.160.360">
    <property type="match status" value="1"/>
</dbReference>
<dbReference type="STRING" id="1806994.A0A507C064"/>
<dbReference type="EMBL" id="QEAO01000053">
    <property type="protein sequence ID" value="TPX30923.1"/>
    <property type="molecule type" value="Genomic_DNA"/>
</dbReference>
<dbReference type="PANTHER" id="PTHR22715">
    <property type="entry name" value="TRANSFORMING GROWTH FACTOR BETA REGULATED GENE 1"/>
    <property type="match status" value="1"/>
</dbReference>
<comment type="caution">
    <text evidence="4">The sequence shown here is derived from an EMBL/GenBank/DDBJ whole genome shotgun (WGS) entry which is preliminary data.</text>
</comment>
<dbReference type="SMART" id="SM00541">
    <property type="entry name" value="FYRN"/>
    <property type="match status" value="1"/>
</dbReference>
<name>A0A507C064_9FUNG</name>
<evidence type="ECO:0000256" key="1">
    <source>
        <dbReference type="ARBA" id="ARBA00004123"/>
    </source>
</evidence>
<dbReference type="Pfam" id="PF05964">
    <property type="entry name" value="FYRN"/>
    <property type="match status" value="1"/>
</dbReference>
<proteinExistence type="predicted"/>
<dbReference type="PROSITE" id="PS51543">
    <property type="entry name" value="FYRC"/>
    <property type="match status" value="1"/>
</dbReference>
<feature type="region of interest" description="Disordered" evidence="3">
    <location>
        <begin position="393"/>
        <end position="605"/>
    </location>
</feature>
<organism evidence="4 5">
    <name type="scientific">Synchytrium microbalum</name>
    <dbReference type="NCBI Taxonomy" id="1806994"/>
    <lineage>
        <taxon>Eukaryota</taxon>
        <taxon>Fungi</taxon>
        <taxon>Fungi incertae sedis</taxon>
        <taxon>Chytridiomycota</taxon>
        <taxon>Chytridiomycota incertae sedis</taxon>
        <taxon>Chytridiomycetes</taxon>
        <taxon>Synchytriales</taxon>
        <taxon>Synchytriaceae</taxon>
        <taxon>Synchytrium</taxon>
    </lineage>
</organism>
<sequence length="737" mass="82094">MDYNAALPPLSAFSPSEEKYKLLKKRMKELLQANDDLTERLQRSKAKISLLDRLSVYEPVTASEQESQSDESSQGSDQDMEDEELAIPVQKPRSARQKPAPEPYSQPALVPQNTLTEGPVSDAAAIPPTTRKRKTTSSKGAAPKRTPAAKKPRAPAQSRSRKIQVVNFDDQGHVILPIQAGVVTVHALGTIVFDRDNFHNERYIFPVGFTSSRGYASMVDPEKQTVYTSSVVDGGDGPRFQVVAEDAPDRQFVAVSPTGVWTAVMKAVNAARQKEHTNSVSGPDYFGFTQSTIAKLIQEMPNANLCKNYIQQDFTQPASKQTRPRRGKGRKKEDDESAASITVDDLKESVISTGRSTPINEMDTDEFEETTKSTPARIIKPVAVHADNHTWVMPQPYTTPQIAQSPRPLSPPNHNGRMTQSPYPSSYPPPPQQPQNVYQEQRMSVPPTNQPHQLQQQQHMPPVAHPPHTPITSTPTSAPHSTQPSPNPSSHPPQLQQQYGGEVQSNNNNNNIQQQQQQQHSIHPNMQQQLHQQLHQQHIQQQPQHFMALPPITSISSQSPSPMGIEWQNNSGPRYYHAGDRAGSHSREVSREVELTNSPKPSPMAPADYNWEWPANLEAMNRPGSAGGLPPIQRPAPSMGQPPRSLQPSPPPPQVFQYPTNYKGPIMQQQQPQPFPPTYLSQHMSPMQQQPPQFYQQQPPGNYAQYNSYESYGRNRHPSGSDQSENEQSGDPQQQQQ</sequence>
<dbReference type="PROSITE" id="PS51542">
    <property type="entry name" value="FYRN"/>
    <property type="match status" value="1"/>
</dbReference>
<feature type="compositionally biased region" description="Basic and acidic residues" evidence="3">
    <location>
        <begin position="577"/>
        <end position="594"/>
    </location>
</feature>
<dbReference type="GO" id="GO:0051726">
    <property type="term" value="P:regulation of cell cycle"/>
    <property type="evidence" value="ECO:0007669"/>
    <property type="project" value="TreeGrafter"/>
</dbReference>
<protein>
    <recommendedName>
        <fullName evidence="6">FYR N-terminal domain-containing protein</fullName>
    </recommendedName>
</protein>
<keyword evidence="2" id="KW-0539">Nucleus</keyword>
<dbReference type="RefSeq" id="XP_031022473.1">
    <property type="nucleotide sequence ID" value="XM_031171538.1"/>
</dbReference>
<dbReference type="SMART" id="SM00542">
    <property type="entry name" value="FYRC"/>
    <property type="match status" value="1"/>
</dbReference>
<dbReference type="GO" id="GO:0005634">
    <property type="term" value="C:nucleus"/>
    <property type="evidence" value="ECO:0007669"/>
    <property type="project" value="UniProtKB-SubCell"/>
</dbReference>
<keyword evidence="5" id="KW-1185">Reference proteome</keyword>
<feature type="compositionally biased region" description="Low complexity" evidence="3">
    <location>
        <begin position="446"/>
        <end position="462"/>
    </location>
</feature>
<evidence type="ECO:0000313" key="5">
    <source>
        <dbReference type="Proteomes" id="UP000319731"/>
    </source>
</evidence>
<dbReference type="Proteomes" id="UP000319731">
    <property type="component" value="Unassembled WGS sequence"/>
</dbReference>
<feature type="compositionally biased region" description="Low complexity" evidence="3">
    <location>
        <begin position="470"/>
        <end position="484"/>
    </location>
</feature>
<feature type="region of interest" description="Disordered" evidence="3">
    <location>
        <begin position="620"/>
        <end position="737"/>
    </location>
</feature>
<evidence type="ECO:0000256" key="2">
    <source>
        <dbReference type="ARBA" id="ARBA00023242"/>
    </source>
</evidence>
<dbReference type="InterPro" id="IPR003888">
    <property type="entry name" value="FYrich_N"/>
</dbReference>
<feature type="region of interest" description="Disordered" evidence="3">
    <location>
        <begin position="315"/>
        <end position="341"/>
    </location>
</feature>
<gene>
    <name evidence="4" type="ORF">SmJEL517_g05612</name>
</gene>
<feature type="compositionally biased region" description="Low complexity" evidence="3">
    <location>
        <begin position="63"/>
        <end position="77"/>
    </location>
</feature>
<comment type="subcellular location">
    <subcellularLocation>
        <location evidence="1">Nucleus</location>
    </subcellularLocation>
</comment>